<keyword evidence="3 7" id="KW-0812">Transmembrane</keyword>
<feature type="transmembrane region" description="Helical" evidence="7">
    <location>
        <begin position="831"/>
        <end position="853"/>
    </location>
</feature>
<dbReference type="SUPFAM" id="SSF51206">
    <property type="entry name" value="cAMP-binding domain-like"/>
    <property type="match status" value="3"/>
</dbReference>
<dbReference type="InterPro" id="IPR014710">
    <property type="entry name" value="RmlC-like_jellyroll"/>
</dbReference>
<dbReference type="PANTHER" id="PTHR10217:SF548">
    <property type="entry name" value="GH12235P"/>
    <property type="match status" value="1"/>
</dbReference>
<evidence type="ECO:0000256" key="7">
    <source>
        <dbReference type="SAM" id="Phobius"/>
    </source>
</evidence>
<organism evidence="9 10">
    <name type="scientific">Ignelater luminosus</name>
    <name type="common">Cucubano</name>
    <name type="synonym">Pyrophorus luminosus</name>
    <dbReference type="NCBI Taxonomy" id="2038154"/>
    <lineage>
        <taxon>Eukaryota</taxon>
        <taxon>Metazoa</taxon>
        <taxon>Ecdysozoa</taxon>
        <taxon>Arthropoda</taxon>
        <taxon>Hexapoda</taxon>
        <taxon>Insecta</taxon>
        <taxon>Pterygota</taxon>
        <taxon>Neoptera</taxon>
        <taxon>Endopterygota</taxon>
        <taxon>Coleoptera</taxon>
        <taxon>Polyphaga</taxon>
        <taxon>Elateriformia</taxon>
        <taxon>Elateroidea</taxon>
        <taxon>Elateridae</taxon>
        <taxon>Agrypninae</taxon>
        <taxon>Pyrophorini</taxon>
        <taxon>Ignelater</taxon>
    </lineage>
</organism>
<dbReference type="Pfam" id="PF07885">
    <property type="entry name" value="Ion_trans_2"/>
    <property type="match status" value="1"/>
</dbReference>
<dbReference type="EMBL" id="VTPC01002916">
    <property type="protein sequence ID" value="KAF2899274.1"/>
    <property type="molecule type" value="Genomic_DNA"/>
</dbReference>
<dbReference type="InterPro" id="IPR005821">
    <property type="entry name" value="Ion_trans_dom"/>
</dbReference>
<reference evidence="9" key="1">
    <citation type="submission" date="2019-08" db="EMBL/GenBank/DDBJ databases">
        <title>The genome of the North American firefly Photinus pyralis.</title>
        <authorList>
            <consortium name="Photinus pyralis genome working group"/>
            <person name="Fallon T.R."/>
            <person name="Sander Lower S.E."/>
            <person name="Weng J.-K."/>
        </authorList>
    </citation>
    <scope>NUCLEOTIDE SEQUENCE</scope>
    <source>
        <strain evidence="9">TRF0915ILg1</strain>
        <tissue evidence="9">Whole body</tissue>
    </source>
</reference>
<dbReference type="GO" id="GO:0005886">
    <property type="term" value="C:plasma membrane"/>
    <property type="evidence" value="ECO:0007669"/>
    <property type="project" value="TreeGrafter"/>
</dbReference>
<feature type="transmembrane region" description="Helical" evidence="7">
    <location>
        <begin position="86"/>
        <end position="107"/>
    </location>
</feature>
<feature type="transmembrane region" description="Helical" evidence="7">
    <location>
        <begin position="214"/>
        <end position="239"/>
    </location>
</feature>
<evidence type="ECO:0000256" key="1">
    <source>
        <dbReference type="ARBA" id="ARBA00004141"/>
    </source>
</evidence>
<dbReference type="Proteomes" id="UP000801492">
    <property type="component" value="Unassembled WGS sequence"/>
</dbReference>
<feature type="transmembrane region" description="Helical" evidence="7">
    <location>
        <begin position="266"/>
        <end position="285"/>
    </location>
</feature>
<dbReference type="Pfam" id="PF00027">
    <property type="entry name" value="cNMP_binding"/>
    <property type="match status" value="2"/>
</dbReference>
<keyword evidence="2" id="KW-0813">Transport</keyword>
<feature type="transmembrane region" description="Helical" evidence="7">
    <location>
        <begin position="1290"/>
        <end position="1310"/>
    </location>
</feature>
<dbReference type="InterPro" id="IPR050818">
    <property type="entry name" value="KCNH_animal-type"/>
</dbReference>
<feature type="transmembrane region" description="Helical" evidence="7">
    <location>
        <begin position="1172"/>
        <end position="1193"/>
    </location>
</feature>
<dbReference type="SUPFAM" id="SSF81324">
    <property type="entry name" value="Voltage-gated potassium channels"/>
    <property type="match status" value="3"/>
</dbReference>
<dbReference type="InterPro" id="IPR018490">
    <property type="entry name" value="cNMP-bd_dom_sf"/>
</dbReference>
<keyword evidence="5" id="KW-0406">Ion transport</keyword>
<evidence type="ECO:0000256" key="6">
    <source>
        <dbReference type="ARBA" id="ARBA00023136"/>
    </source>
</evidence>
<name>A0A8K0D4V4_IGNLU</name>
<feature type="transmembrane region" description="Helical" evidence="7">
    <location>
        <begin position="1391"/>
        <end position="1412"/>
    </location>
</feature>
<feature type="transmembrane region" description="Helical" evidence="7">
    <location>
        <begin position="802"/>
        <end position="819"/>
    </location>
</feature>
<evidence type="ECO:0000256" key="3">
    <source>
        <dbReference type="ARBA" id="ARBA00022692"/>
    </source>
</evidence>
<dbReference type="CDD" id="cd00038">
    <property type="entry name" value="CAP_ED"/>
    <property type="match status" value="3"/>
</dbReference>
<dbReference type="GO" id="GO:0042391">
    <property type="term" value="P:regulation of membrane potential"/>
    <property type="evidence" value="ECO:0007669"/>
    <property type="project" value="TreeGrafter"/>
</dbReference>
<feature type="domain" description="Cyclic nucleotide-binding" evidence="8">
    <location>
        <begin position="401"/>
        <end position="502"/>
    </location>
</feature>
<sequence>MSYFSGRFQRETDEKQALITRFPVALKQSRSSQMRPEEAPEWLKVIAERTDDVGVDLENVATLHAQQKVQWINVLYRIFCLGDNSLWRIIILILIVVNFIQVSYAYIFLRDAANRSAYYSILICDVLYLIDYAFAVTIYFWKNLQIRLVNPPRNKKTIIWDACLVLPYSLFYEIVYKDDSSRTFIILRSISFLRLFHLVRFFQEKSNSAGANHWKYFIIQYFIYFFLLQHALACIWYLMAYPLESREPGGWTLNISGSHRYPKTHFQWYIVCMYFALINITNSGFGDIVPTSGPEKLIAAFTMALGFTLTTGVFIGTLTSQFVNSSLRRALMQSQIVAIKTHCNMIGLSKTKISEVMEYYYILWIKKKGVREADDIKLLPQPLRMEICFDVNFCLLQCSLIFRDKPESFLRAVSLKMKHEFYQAADIIYHQHVIKYKMVCVASGVIEILSDEDNQSPIISFAAGTCIGEAALVLSLPARATVRAASYTEVQVLYKKDFLEIIECFPEFFASIRQQILDRVNDAMQKSTNAEENKEMVILSLYVSHNRQLSEIKKLKDRLNPKTAYTFDSTDTFYRKCLPLYRFSENLRKMKRKPLCLSENFPWFLQPETSVTWAWEIYMLINTFLIGILYPFYIAFHRGFPPWLGAFSVFLEINNLIDIYIILTTAIVEKDHTIQTFKGILFKQLNTFGFYLDVFSAFYIEVFSYVMPDSVHWYYILKLNRMLKMYRIVKFFRHLEDGLTTKLVAVRLIKYPVYLIMCPYWFGAILYFETCFNEVCSPSGWFHVKLVEELSERLAHPCTQHAVYISVYYALTCLSGLGYGDITTGNQTDLILVGLGVLVGIFIFGYCTAEFSATFTHNLKKKIDFQEALYALQNFMIANHMNHEIRNRVLNFFVLQWYYNEGIEITSKQSLLYNATWKIQQDVLVKERMETIVNIPLFCNAELDFLQLIAIGSRVIVLPPNVMVTYAGGLSREMYIIQRGYCEQLTGKGQYQVIGPLAHFGAGSLLYGIQSLTTVRTITHVKLISIDATNFTRAISMFPVIGKEIKTVGDDLEVLQKLKHLTNSTIIQTDYKYTERNPKWKEKFKSFGVHVKGSFVNVRKYCKQHNEDYDKPFKALGNFFWIKYFLSPICILPDGLFIKFWVTIRFLTSTVVCLLTPYQFIQSPYIPILDKILFGLDFIAYADLYIMMLVGYYGEKQQLIIHPYKTATHYLKGLFIMDFIFCFPWELLVRIMMPDHNEGHSAEAHILSPHVYHCLFRSLRVFQVYRLPRAFQYLEKDITKKGDILQVLKFVPFTLMFMNIWACIVIVTSCKYYHIDDIRDLVNENRTAKPPGMAEQTVSEYTMFCTENSWIDRSRYNRYTKPSKVYITAIYWCSSTLMGSGFGDITPQDKMHLIINMCMIIFGVLFFGYVYASISSHKAGLHSTLSTHQEMLKELKSFMEYENVHSAMQKKIIEYNEYLWKRTGGTEPNIILANLHTALLEDAVLYMYEETLREVPLFEHVERSFFRVIGKELRERYFTRGQTVIRANDVIENVFIIYRGKVEVISSYNEMQTFMGVGGLFGNITPQSKAKCTVTITAVKNLDALFLTSETFYSILKRYPSVKKKMENILKDANYEYYIMPTTLLTSDDESDKFGSEERRVSEKTSFGNNIAEIATIRSGSTTAGTTITGSGGLGAAESIMAFFLPYKWCRVAILPDATIFTVFSYVTVIAAYLNSLVVTYQFTFQHYNVQLYIMTVLFDTVFLLKIFLEIHRAYVDRYGEYVTDNRKIRHMLTTLL</sequence>
<comment type="subcellular location">
    <subcellularLocation>
        <location evidence="1">Membrane</location>
        <topology evidence="1">Multi-pass membrane protein</topology>
    </subcellularLocation>
</comment>
<feature type="transmembrane region" description="Helical" evidence="7">
    <location>
        <begin position="688"/>
        <end position="717"/>
    </location>
</feature>
<keyword evidence="10" id="KW-1185">Reference proteome</keyword>
<gene>
    <name evidence="9" type="ORF">ILUMI_06901</name>
</gene>
<proteinExistence type="predicted"/>
<dbReference type="Pfam" id="PF00520">
    <property type="entry name" value="Ion_trans"/>
    <property type="match status" value="2"/>
</dbReference>
<dbReference type="Gene3D" id="1.10.287.630">
    <property type="entry name" value="Helix hairpin bin"/>
    <property type="match status" value="2"/>
</dbReference>
<feature type="transmembrane region" description="Helical" evidence="7">
    <location>
        <begin position="1136"/>
        <end position="1160"/>
    </location>
</feature>
<evidence type="ECO:0000259" key="8">
    <source>
        <dbReference type="PROSITE" id="PS50042"/>
    </source>
</evidence>
<keyword evidence="6 7" id="KW-0472">Membrane</keyword>
<dbReference type="OrthoDB" id="415460at2759"/>
<feature type="domain" description="Cyclic nucleotide-binding" evidence="8">
    <location>
        <begin position="937"/>
        <end position="1035"/>
    </location>
</feature>
<evidence type="ECO:0000256" key="5">
    <source>
        <dbReference type="ARBA" id="ARBA00023065"/>
    </source>
</evidence>
<feature type="transmembrane region" description="Helical" evidence="7">
    <location>
        <begin position="643"/>
        <end position="668"/>
    </location>
</feature>
<feature type="transmembrane region" description="Helical" evidence="7">
    <location>
        <begin position="1698"/>
        <end position="1718"/>
    </location>
</feature>
<dbReference type="Gene3D" id="1.10.287.70">
    <property type="match status" value="3"/>
</dbReference>
<protein>
    <recommendedName>
        <fullName evidence="8">Cyclic nucleotide-binding domain-containing protein</fullName>
    </recommendedName>
</protein>
<dbReference type="Gene3D" id="2.60.120.10">
    <property type="entry name" value="Jelly Rolls"/>
    <property type="match status" value="3"/>
</dbReference>
<feature type="domain" description="Cyclic nucleotide-binding" evidence="8">
    <location>
        <begin position="1497"/>
        <end position="1606"/>
    </location>
</feature>
<evidence type="ECO:0000256" key="2">
    <source>
        <dbReference type="ARBA" id="ARBA00022448"/>
    </source>
</evidence>
<comment type="caution">
    <text evidence="9">The sequence shown here is derived from an EMBL/GenBank/DDBJ whole genome shotgun (WGS) entry which is preliminary data.</text>
</comment>
<dbReference type="GO" id="GO:0005242">
    <property type="term" value="F:inward rectifier potassium channel activity"/>
    <property type="evidence" value="ECO:0007669"/>
    <property type="project" value="TreeGrafter"/>
</dbReference>
<dbReference type="PROSITE" id="PS50042">
    <property type="entry name" value="CNMP_BINDING_3"/>
    <property type="match status" value="3"/>
</dbReference>
<feature type="transmembrane region" description="Helical" evidence="7">
    <location>
        <begin position="297"/>
        <end position="318"/>
    </location>
</feature>
<evidence type="ECO:0000256" key="4">
    <source>
        <dbReference type="ARBA" id="ARBA00022989"/>
    </source>
</evidence>
<feature type="transmembrane region" description="Helical" evidence="7">
    <location>
        <begin position="1730"/>
        <end position="1749"/>
    </location>
</feature>
<keyword evidence="4 7" id="KW-1133">Transmembrane helix</keyword>
<dbReference type="InterPro" id="IPR000595">
    <property type="entry name" value="cNMP-bd_dom"/>
</dbReference>
<feature type="transmembrane region" description="Helical" evidence="7">
    <location>
        <begin position="119"/>
        <end position="141"/>
    </location>
</feature>
<feature type="transmembrane region" description="Helical" evidence="7">
    <location>
        <begin position="1365"/>
        <end position="1385"/>
    </location>
</feature>
<feature type="transmembrane region" description="Helical" evidence="7">
    <location>
        <begin position="613"/>
        <end position="636"/>
    </location>
</feature>
<accession>A0A8K0D4V4</accession>
<feature type="transmembrane region" description="Helical" evidence="7">
    <location>
        <begin position="1214"/>
        <end position="1233"/>
    </location>
</feature>
<dbReference type="InterPro" id="IPR013099">
    <property type="entry name" value="K_chnl_dom"/>
</dbReference>
<evidence type="ECO:0000313" key="9">
    <source>
        <dbReference type="EMBL" id="KAF2899274.1"/>
    </source>
</evidence>
<dbReference type="PANTHER" id="PTHR10217">
    <property type="entry name" value="VOLTAGE AND LIGAND GATED POTASSIUM CHANNEL"/>
    <property type="match status" value="1"/>
</dbReference>
<dbReference type="SMART" id="SM00100">
    <property type="entry name" value="cNMP"/>
    <property type="match status" value="3"/>
</dbReference>
<evidence type="ECO:0000313" key="10">
    <source>
        <dbReference type="Proteomes" id="UP000801492"/>
    </source>
</evidence>